<dbReference type="RefSeq" id="WP_078347552.1">
    <property type="nucleotide sequence ID" value="NZ_MBTF01000006.1"/>
</dbReference>
<dbReference type="STRING" id="1792845.BC343_24960"/>
<gene>
    <name evidence="2" type="ORF">BC343_24960</name>
</gene>
<name>A0A1S9PHV4_9SPHI</name>
<protein>
    <recommendedName>
        <fullName evidence="4">DoxX family protein</fullName>
    </recommendedName>
</protein>
<evidence type="ECO:0008006" key="4">
    <source>
        <dbReference type="Google" id="ProtNLM"/>
    </source>
</evidence>
<proteinExistence type="predicted"/>
<feature type="transmembrane region" description="Helical" evidence="1">
    <location>
        <begin position="97"/>
        <end position="115"/>
    </location>
</feature>
<evidence type="ECO:0000313" key="3">
    <source>
        <dbReference type="Proteomes" id="UP000189739"/>
    </source>
</evidence>
<dbReference type="Proteomes" id="UP000189739">
    <property type="component" value="Unassembled WGS sequence"/>
</dbReference>
<dbReference type="EMBL" id="MBTF01000006">
    <property type="protein sequence ID" value="OOQ60544.1"/>
    <property type="molecule type" value="Genomic_DNA"/>
</dbReference>
<organism evidence="2 3">
    <name type="scientific">Mucilaginibacter pedocola</name>
    <dbReference type="NCBI Taxonomy" id="1792845"/>
    <lineage>
        <taxon>Bacteria</taxon>
        <taxon>Pseudomonadati</taxon>
        <taxon>Bacteroidota</taxon>
        <taxon>Sphingobacteriia</taxon>
        <taxon>Sphingobacteriales</taxon>
        <taxon>Sphingobacteriaceae</taxon>
        <taxon>Mucilaginibacter</taxon>
    </lineage>
</organism>
<keyword evidence="1" id="KW-0472">Membrane</keyword>
<sequence>MKIAMIVVRTLMGLFLLWASIAYFFDLMKAPATMPDAVITYNKGIAVAHILTIVKSIELICGLLLVAGLFVPLVTVVIFPITINIVLFHFFAAPETIGGGVLLLVLNLFLAWYYRKNYAPLFAVR</sequence>
<evidence type="ECO:0000313" key="2">
    <source>
        <dbReference type="EMBL" id="OOQ60544.1"/>
    </source>
</evidence>
<keyword evidence="3" id="KW-1185">Reference proteome</keyword>
<dbReference type="OrthoDB" id="8161897at2"/>
<reference evidence="2 3" key="1">
    <citation type="submission" date="2016-07" db="EMBL/GenBank/DDBJ databases">
        <title>Genomic analysis of zinc-resistant bacterium Mucilaginibacter pedocola TBZ30.</title>
        <authorList>
            <person name="Huang J."/>
            <person name="Tang J."/>
        </authorList>
    </citation>
    <scope>NUCLEOTIDE SEQUENCE [LARGE SCALE GENOMIC DNA]</scope>
    <source>
        <strain evidence="2 3">TBZ30</strain>
    </source>
</reference>
<keyword evidence="1" id="KW-1133">Transmembrane helix</keyword>
<accession>A0A1S9PHV4</accession>
<evidence type="ECO:0000256" key="1">
    <source>
        <dbReference type="SAM" id="Phobius"/>
    </source>
</evidence>
<feature type="transmembrane region" description="Helical" evidence="1">
    <location>
        <begin position="7"/>
        <end position="25"/>
    </location>
</feature>
<dbReference type="AlphaFoldDB" id="A0A1S9PHV4"/>
<keyword evidence="1" id="KW-0812">Transmembrane</keyword>
<comment type="caution">
    <text evidence="2">The sequence shown here is derived from an EMBL/GenBank/DDBJ whole genome shotgun (WGS) entry which is preliminary data.</text>
</comment>